<feature type="compositionally biased region" description="Polar residues" evidence="1">
    <location>
        <begin position="44"/>
        <end position="56"/>
    </location>
</feature>
<dbReference type="Proteomes" id="UP000016930">
    <property type="component" value="Unassembled WGS sequence"/>
</dbReference>
<feature type="compositionally biased region" description="Gly residues" evidence="1">
    <location>
        <begin position="117"/>
        <end position="129"/>
    </location>
</feature>
<feature type="region of interest" description="Disordered" evidence="1">
    <location>
        <begin position="1"/>
        <end position="172"/>
    </location>
</feature>
<feature type="compositionally biased region" description="Polar residues" evidence="1">
    <location>
        <begin position="69"/>
        <end position="78"/>
    </location>
</feature>
<dbReference type="OrthoDB" id="3170343at2759"/>
<keyword evidence="3" id="KW-1185">Reference proteome</keyword>
<feature type="compositionally biased region" description="Polar residues" evidence="1">
    <location>
        <begin position="1"/>
        <end position="18"/>
    </location>
</feature>
<evidence type="ECO:0000313" key="2">
    <source>
        <dbReference type="EMBL" id="EMD39594.1"/>
    </source>
</evidence>
<name>M2PSF5_CERS8</name>
<evidence type="ECO:0000313" key="3">
    <source>
        <dbReference type="Proteomes" id="UP000016930"/>
    </source>
</evidence>
<sequence>MGGQNAQNDPTWNASGQGYASGGPTGQAQGNQNTGAPGGGAGWNQASTLSDQQSQPGGHRNVGSGGNYGNSDYQSNTPFVGVTGAGGNFDPANTGTGATGNQQNQGNTATGNNTAGTGYGGSGQGGGQPSVGQRLKGTTEKIVGHVAGDPNMVSRGEARKTGGDPTGTNYNN</sequence>
<gene>
    <name evidence="2" type="ORF">CERSUDRAFT_63207</name>
</gene>
<dbReference type="EMBL" id="KB445793">
    <property type="protein sequence ID" value="EMD39594.1"/>
    <property type="molecule type" value="Genomic_DNA"/>
</dbReference>
<organism evidence="2 3">
    <name type="scientific">Ceriporiopsis subvermispora (strain B)</name>
    <name type="common">White-rot fungus</name>
    <name type="synonym">Gelatoporia subvermispora</name>
    <dbReference type="NCBI Taxonomy" id="914234"/>
    <lineage>
        <taxon>Eukaryota</taxon>
        <taxon>Fungi</taxon>
        <taxon>Dikarya</taxon>
        <taxon>Basidiomycota</taxon>
        <taxon>Agaricomycotina</taxon>
        <taxon>Agaricomycetes</taxon>
        <taxon>Polyporales</taxon>
        <taxon>Gelatoporiaceae</taxon>
        <taxon>Gelatoporia</taxon>
    </lineage>
</organism>
<feature type="compositionally biased region" description="Polar residues" evidence="1">
    <location>
        <begin position="26"/>
        <end position="35"/>
    </location>
</feature>
<reference evidence="2 3" key="1">
    <citation type="journal article" date="2012" name="Proc. Natl. Acad. Sci. U.S.A.">
        <title>Comparative genomics of Ceriporiopsis subvermispora and Phanerochaete chrysosporium provide insight into selective ligninolysis.</title>
        <authorList>
            <person name="Fernandez-Fueyo E."/>
            <person name="Ruiz-Duenas F.J."/>
            <person name="Ferreira P."/>
            <person name="Floudas D."/>
            <person name="Hibbett D.S."/>
            <person name="Canessa P."/>
            <person name="Larrondo L.F."/>
            <person name="James T.Y."/>
            <person name="Seelenfreund D."/>
            <person name="Lobos S."/>
            <person name="Polanco R."/>
            <person name="Tello M."/>
            <person name="Honda Y."/>
            <person name="Watanabe T."/>
            <person name="Watanabe T."/>
            <person name="Ryu J.S."/>
            <person name="Kubicek C.P."/>
            <person name="Schmoll M."/>
            <person name="Gaskell J."/>
            <person name="Hammel K.E."/>
            <person name="St John F.J."/>
            <person name="Vanden Wymelenberg A."/>
            <person name="Sabat G."/>
            <person name="Splinter BonDurant S."/>
            <person name="Syed K."/>
            <person name="Yadav J.S."/>
            <person name="Doddapaneni H."/>
            <person name="Subramanian V."/>
            <person name="Lavin J.L."/>
            <person name="Oguiza J.A."/>
            <person name="Perez G."/>
            <person name="Pisabarro A.G."/>
            <person name="Ramirez L."/>
            <person name="Santoyo F."/>
            <person name="Master E."/>
            <person name="Coutinho P.M."/>
            <person name="Henrissat B."/>
            <person name="Lombard V."/>
            <person name="Magnuson J.K."/>
            <person name="Kuees U."/>
            <person name="Hori C."/>
            <person name="Igarashi K."/>
            <person name="Samejima M."/>
            <person name="Held B.W."/>
            <person name="Barry K.W."/>
            <person name="LaButti K.M."/>
            <person name="Lapidus A."/>
            <person name="Lindquist E.A."/>
            <person name="Lucas S.M."/>
            <person name="Riley R."/>
            <person name="Salamov A.A."/>
            <person name="Hoffmeister D."/>
            <person name="Schwenk D."/>
            <person name="Hadar Y."/>
            <person name="Yarden O."/>
            <person name="de Vries R.P."/>
            <person name="Wiebenga A."/>
            <person name="Stenlid J."/>
            <person name="Eastwood D."/>
            <person name="Grigoriev I.V."/>
            <person name="Berka R.M."/>
            <person name="Blanchette R.A."/>
            <person name="Kersten P."/>
            <person name="Martinez A.T."/>
            <person name="Vicuna R."/>
            <person name="Cullen D."/>
        </authorList>
    </citation>
    <scope>NUCLEOTIDE SEQUENCE [LARGE SCALE GENOMIC DNA]</scope>
    <source>
        <strain evidence="2 3">B</strain>
    </source>
</reference>
<evidence type="ECO:0000256" key="1">
    <source>
        <dbReference type="SAM" id="MobiDB-lite"/>
    </source>
</evidence>
<protein>
    <submittedName>
        <fullName evidence="2">Uncharacterized protein</fullName>
    </submittedName>
</protein>
<feature type="compositionally biased region" description="Low complexity" evidence="1">
    <location>
        <begin position="92"/>
        <end position="116"/>
    </location>
</feature>
<accession>M2PSF5</accession>
<dbReference type="HOGENOM" id="CLU_1555052_0_0_1"/>
<proteinExistence type="predicted"/>
<dbReference type="AlphaFoldDB" id="M2PSF5"/>